<dbReference type="AlphaFoldDB" id="A0AAU9JJF3"/>
<evidence type="ECO:0000256" key="3">
    <source>
        <dbReference type="ARBA" id="ARBA00006676"/>
    </source>
</evidence>
<evidence type="ECO:0000256" key="8">
    <source>
        <dbReference type="ARBA" id="ARBA00023080"/>
    </source>
</evidence>
<evidence type="ECO:0000313" key="10">
    <source>
        <dbReference type="Proteomes" id="UP001162131"/>
    </source>
</evidence>
<evidence type="ECO:0000256" key="4">
    <source>
        <dbReference type="ARBA" id="ARBA00012775"/>
    </source>
</evidence>
<comment type="similarity">
    <text evidence="3">Belongs to the metallo-dependent hydrolases superfamily. Adenosine and AMP deaminases family.</text>
</comment>
<sequence length="612" mass="71984">MDDILYLGTNLQPEYARKEALASCKQLMDILELRNKYIFYDDYNLPHPFIFRQTTNSANFPVHEELASSNVVAEMKNGVISFKINDNPINTNIVSAEEFYQDLTRVIRVSYDDISQSYCYNRLKLLQMKFDMHIMQNTERENIPTRTGPLKDFYNIIKVDNHVHLSACMNQKHLQKFIKAKMNKEADTIVLLKNGREMTLKQVFESLGITSTLTVDMLECHADHVTFQRFDRFNNKYNPMGEASLREIFLKTDNYIGGRYFAEITSEVIKNHEKKKYILAEYRVSIYGRRSNEWDLLSQWFSNHHLNSRCIKWLIQIPRIYKVYKSSRQVKTFQDMIENIFMPVLQATLYPDQYPHIAFFLTQIVGFDTVDDESQMEKVTSYSNYKEIKPESWDVEENPPYSYWSYYIYANLLAINQLRRARGMNTFAYRPHCGEAGSRDHLACAFLTAHSINHGIELANDPVLQYLFYMKQIGLSMSPLSNNKLFLKFLQNPFLKFFKRGLNATLSTDDPLMIHLTREPLLEEYSVAAQVYDLSQIDLCEIARNSVLQSGFSFEEKKRWLGEDFLEGGQMGNDEGKTNVSNIRYYYRYETFREEIEFMTSQSRRNSLLRNE</sequence>
<evidence type="ECO:0000256" key="5">
    <source>
        <dbReference type="ARBA" id="ARBA00022723"/>
    </source>
</evidence>
<dbReference type="Gene3D" id="3.20.20.140">
    <property type="entry name" value="Metal-dependent hydrolases"/>
    <property type="match status" value="1"/>
</dbReference>
<name>A0AAU9JJF3_9CILI</name>
<dbReference type="SUPFAM" id="SSF51556">
    <property type="entry name" value="Metallo-dependent hydrolases"/>
    <property type="match status" value="1"/>
</dbReference>
<evidence type="ECO:0000313" key="9">
    <source>
        <dbReference type="EMBL" id="CAG9326098.1"/>
    </source>
</evidence>
<dbReference type="PANTHER" id="PTHR11359">
    <property type="entry name" value="AMP DEAMINASE"/>
    <property type="match status" value="1"/>
</dbReference>
<reference evidence="9" key="1">
    <citation type="submission" date="2021-09" db="EMBL/GenBank/DDBJ databases">
        <authorList>
            <consortium name="AG Swart"/>
            <person name="Singh M."/>
            <person name="Singh A."/>
            <person name="Seah K."/>
            <person name="Emmerich C."/>
        </authorList>
    </citation>
    <scope>NUCLEOTIDE SEQUENCE</scope>
    <source>
        <strain evidence="9">ATCC30299</strain>
    </source>
</reference>
<evidence type="ECO:0000256" key="2">
    <source>
        <dbReference type="ARBA" id="ARBA00004955"/>
    </source>
</evidence>
<protein>
    <recommendedName>
        <fullName evidence="4">AMP deaminase</fullName>
        <ecNumber evidence="4">3.5.4.6</ecNumber>
    </recommendedName>
</protein>
<comment type="pathway">
    <text evidence="2">Purine metabolism; IMP biosynthesis via salvage pathway; IMP from AMP: step 1/1.</text>
</comment>
<dbReference type="FunFam" id="3.20.20.140:FF:000035">
    <property type="entry name" value="Probable amp deaminase"/>
    <property type="match status" value="1"/>
</dbReference>
<dbReference type="InterPro" id="IPR006329">
    <property type="entry name" value="AMPD"/>
</dbReference>
<dbReference type="Pfam" id="PF19326">
    <property type="entry name" value="AMP_deaminase"/>
    <property type="match status" value="1"/>
</dbReference>
<keyword evidence="7" id="KW-0862">Zinc</keyword>
<dbReference type="GO" id="GO:0046033">
    <property type="term" value="P:AMP metabolic process"/>
    <property type="evidence" value="ECO:0007669"/>
    <property type="project" value="TreeGrafter"/>
</dbReference>
<dbReference type="NCBIfam" id="TIGR01429">
    <property type="entry name" value="AMP_deaminase"/>
    <property type="match status" value="1"/>
</dbReference>
<proteinExistence type="inferred from homology"/>
<dbReference type="EC" id="3.5.4.6" evidence="4"/>
<dbReference type="InterPro" id="IPR032466">
    <property type="entry name" value="Metal_Hydrolase"/>
</dbReference>
<evidence type="ECO:0000256" key="6">
    <source>
        <dbReference type="ARBA" id="ARBA00022801"/>
    </source>
</evidence>
<dbReference type="GO" id="GO:0032264">
    <property type="term" value="P:IMP salvage"/>
    <property type="evidence" value="ECO:0007669"/>
    <property type="project" value="InterPro"/>
</dbReference>
<dbReference type="Proteomes" id="UP001162131">
    <property type="component" value="Unassembled WGS sequence"/>
</dbReference>
<dbReference type="Gene3D" id="4.10.800.20">
    <property type="match status" value="1"/>
</dbReference>
<dbReference type="EMBL" id="CAJZBQ010000040">
    <property type="protein sequence ID" value="CAG9326098.1"/>
    <property type="molecule type" value="Genomic_DNA"/>
</dbReference>
<dbReference type="FunFam" id="4.10.800.20:FF:000001">
    <property type="entry name" value="AMP deaminase"/>
    <property type="match status" value="1"/>
</dbReference>
<dbReference type="GO" id="GO:0005829">
    <property type="term" value="C:cytosol"/>
    <property type="evidence" value="ECO:0007669"/>
    <property type="project" value="TreeGrafter"/>
</dbReference>
<gene>
    <name evidence="9" type="ORF">BSTOLATCC_MIC40538</name>
</gene>
<dbReference type="GO" id="GO:0003876">
    <property type="term" value="F:AMP deaminase activity"/>
    <property type="evidence" value="ECO:0007669"/>
    <property type="project" value="UniProtKB-EC"/>
</dbReference>
<evidence type="ECO:0000256" key="1">
    <source>
        <dbReference type="ARBA" id="ARBA00001947"/>
    </source>
</evidence>
<keyword evidence="6" id="KW-0378">Hydrolase</keyword>
<evidence type="ECO:0000256" key="7">
    <source>
        <dbReference type="ARBA" id="ARBA00022833"/>
    </source>
</evidence>
<keyword evidence="8" id="KW-0546">Nucleotide metabolism</keyword>
<dbReference type="PANTHER" id="PTHR11359:SF0">
    <property type="entry name" value="AMP DEAMINASE"/>
    <property type="match status" value="1"/>
</dbReference>
<keyword evidence="10" id="KW-1185">Reference proteome</keyword>
<organism evidence="9 10">
    <name type="scientific">Blepharisma stoltei</name>
    <dbReference type="NCBI Taxonomy" id="1481888"/>
    <lineage>
        <taxon>Eukaryota</taxon>
        <taxon>Sar</taxon>
        <taxon>Alveolata</taxon>
        <taxon>Ciliophora</taxon>
        <taxon>Postciliodesmatophora</taxon>
        <taxon>Heterotrichea</taxon>
        <taxon>Heterotrichida</taxon>
        <taxon>Blepharismidae</taxon>
        <taxon>Blepharisma</taxon>
    </lineage>
</organism>
<accession>A0AAU9JJF3</accession>
<keyword evidence="5" id="KW-0479">Metal-binding</keyword>
<comment type="cofactor">
    <cofactor evidence="1">
        <name>Zn(2+)</name>
        <dbReference type="ChEBI" id="CHEBI:29105"/>
    </cofactor>
</comment>
<dbReference type="GO" id="GO:0046872">
    <property type="term" value="F:metal ion binding"/>
    <property type="evidence" value="ECO:0007669"/>
    <property type="project" value="UniProtKB-KW"/>
</dbReference>
<comment type="caution">
    <text evidence="9">The sequence shown here is derived from an EMBL/GenBank/DDBJ whole genome shotgun (WGS) entry which is preliminary data.</text>
</comment>